<dbReference type="Pfam" id="PF03330">
    <property type="entry name" value="DPBB_1"/>
    <property type="match status" value="1"/>
</dbReference>
<dbReference type="GO" id="GO:0000270">
    <property type="term" value="P:peptidoglycan metabolic process"/>
    <property type="evidence" value="ECO:0007669"/>
    <property type="project" value="UniProtKB-UniRule"/>
</dbReference>
<comment type="function">
    <text evidence="3">Lytic transglycosylase with a strong preference for naked glycan strands that lack stem peptides.</text>
</comment>
<evidence type="ECO:0000256" key="5">
    <source>
        <dbReference type="SAM" id="SignalP"/>
    </source>
</evidence>
<reference evidence="7 8" key="1">
    <citation type="submission" date="2019-03" db="EMBL/GenBank/DDBJ databases">
        <title>Genomic Encyclopedia of Type Strains, Phase IV (KMG-IV): sequencing the most valuable type-strain genomes for metagenomic binning, comparative biology and taxonomic classification.</title>
        <authorList>
            <person name="Goeker M."/>
        </authorList>
    </citation>
    <scope>NUCLEOTIDE SEQUENCE [LARGE SCALE GENOMIC DNA]</scope>
    <source>
        <strain evidence="7 8">DSM 18401</strain>
    </source>
</reference>
<evidence type="ECO:0000256" key="3">
    <source>
        <dbReference type="HAMAP-Rule" id="MF_02071"/>
    </source>
</evidence>
<keyword evidence="8" id="KW-1185">Reference proteome</keyword>
<dbReference type="EMBL" id="SLVX01000015">
    <property type="protein sequence ID" value="TCN40641.1"/>
    <property type="molecule type" value="Genomic_DNA"/>
</dbReference>
<keyword evidence="5" id="KW-0732">Signal</keyword>
<dbReference type="SUPFAM" id="SSF50685">
    <property type="entry name" value="Barwin-like endoglucanases"/>
    <property type="match status" value="1"/>
</dbReference>
<evidence type="ECO:0000313" key="8">
    <source>
        <dbReference type="Proteomes" id="UP000295351"/>
    </source>
</evidence>
<evidence type="ECO:0000256" key="1">
    <source>
        <dbReference type="ARBA" id="ARBA00023239"/>
    </source>
</evidence>
<dbReference type="EC" id="4.2.2.-" evidence="3"/>
<dbReference type="GO" id="GO:0008932">
    <property type="term" value="F:lytic endotransglycosylase activity"/>
    <property type="evidence" value="ECO:0007669"/>
    <property type="project" value="UniProtKB-UniRule"/>
</dbReference>
<sequence>MGHKKSKIIATRFGTSLRLLTIPLVCAGLAACATTTPAPKKKVRSKEYFSEAEYGVKASPRVVEEGQPVPKGGGRYQVGKAYQVRGKWYQPKEEPGYNKTGLASWYGSAFHGRKTANGEVYDKYHLSAAHPTFPLPSYARVTNLENGTSVVVRVNDRGPYHEGRVIDVSSKTADLLDMKRTGTAKVRVQYVGKAPLEGNDMPYLMASYVTKGSRVPAVDPGGQIATGVMVASADNSMLPGVGQGEGILRVPAESTMTALAKTAPASDAFQVMEQFVMLPDIGPLPIERPNFVPQLSADPSYAAAYADERVRDAAGAFDAILTIDGKLTPLSALADNAG</sequence>
<dbReference type="PANTHER" id="PTHR34183">
    <property type="entry name" value="ENDOLYTIC PEPTIDOGLYCAN TRANSGLYCOSYLASE RLPA"/>
    <property type="match status" value="1"/>
</dbReference>
<dbReference type="InterPro" id="IPR034718">
    <property type="entry name" value="RlpA"/>
</dbReference>
<dbReference type="GO" id="GO:0005886">
    <property type="term" value="C:plasma membrane"/>
    <property type="evidence" value="ECO:0007669"/>
    <property type="project" value="UniProtKB-SubCell"/>
</dbReference>
<keyword evidence="1 3" id="KW-0456">Lyase</keyword>
<dbReference type="InterPro" id="IPR036908">
    <property type="entry name" value="RlpA-like_sf"/>
</dbReference>
<keyword evidence="2 3" id="KW-0961">Cell wall biogenesis/degradation</keyword>
<comment type="caution">
    <text evidence="7">The sequence shown here is derived from an EMBL/GenBank/DDBJ whole genome shotgun (WGS) entry which is preliminary data.</text>
</comment>
<feature type="chain" id="PRO_5021049157" description="Endolytic peptidoglycan transglycosylase RlpA" evidence="5">
    <location>
        <begin position="28"/>
        <end position="338"/>
    </location>
</feature>
<dbReference type="PROSITE" id="PS51257">
    <property type="entry name" value="PROKAR_LIPOPROTEIN"/>
    <property type="match status" value="1"/>
</dbReference>
<name>A0A4R2CJ08_SHIGR</name>
<comment type="similarity">
    <text evidence="3 4">Belongs to the RlpA family.</text>
</comment>
<dbReference type="Gene3D" id="2.40.40.10">
    <property type="entry name" value="RlpA-like domain"/>
    <property type="match status" value="1"/>
</dbReference>
<evidence type="ECO:0000256" key="2">
    <source>
        <dbReference type="ARBA" id="ARBA00023316"/>
    </source>
</evidence>
<dbReference type="Proteomes" id="UP000295351">
    <property type="component" value="Unassembled WGS sequence"/>
</dbReference>
<dbReference type="CDD" id="cd22268">
    <property type="entry name" value="DPBB_RlpA-like"/>
    <property type="match status" value="1"/>
</dbReference>
<evidence type="ECO:0000256" key="4">
    <source>
        <dbReference type="RuleBase" id="RU003495"/>
    </source>
</evidence>
<feature type="domain" description="RlpA-like protein double-psi beta-barrel" evidence="6">
    <location>
        <begin position="99"/>
        <end position="188"/>
    </location>
</feature>
<keyword evidence="3" id="KW-0472">Membrane</keyword>
<dbReference type="NCBIfam" id="TIGR00413">
    <property type="entry name" value="rlpA"/>
    <property type="match status" value="1"/>
</dbReference>
<dbReference type="HAMAP" id="MF_02071">
    <property type="entry name" value="RlpA"/>
    <property type="match status" value="1"/>
</dbReference>
<dbReference type="InterPro" id="IPR012997">
    <property type="entry name" value="RplA"/>
</dbReference>
<evidence type="ECO:0000259" key="6">
    <source>
        <dbReference type="Pfam" id="PF03330"/>
    </source>
</evidence>
<dbReference type="RefSeq" id="WP_281048270.1">
    <property type="nucleotide sequence ID" value="NZ_BAABEI010000012.1"/>
</dbReference>
<comment type="subcellular location">
    <subcellularLocation>
        <location evidence="3">Cell membrane</location>
        <topology evidence="3">Lipid-anchor</topology>
    </subcellularLocation>
</comment>
<gene>
    <name evidence="3" type="primary">rlpA</name>
    <name evidence="7" type="ORF">EV665_11587</name>
</gene>
<accession>A0A4R2CJ08</accession>
<dbReference type="InterPro" id="IPR009009">
    <property type="entry name" value="RlpA-like_DPBB"/>
</dbReference>
<organism evidence="7 8">
    <name type="scientific">Shinella granuli</name>
    <dbReference type="NCBI Taxonomy" id="323621"/>
    <lineage>
        <taxon>Bacteria</taxon>
        <taxon>Pseudomonadati</taxon>
        <taxon>Pseudomonadota</taxon>
        <taxon>Alphaproteobacteria</taxon>
        <taxon>Hyphomicrobiales</taxon>
        <taxon>Rhizobiaceae</taxon>
        <taxon>Shinella</taxon>
    </lineage>
</organism>
<protein>
    <recommendedName>
        <fullName evidence="3">Endolytic peptidoglycan transglycosylase RlpA</fullName>
        <ecNumber evidence="3">4.2.2.-</ecNumber>
    </recommendedName>
</protein>
<dbReference type="GO" id="GO:0071555">
    <property type="term" value="P:cell wall organization"/>
    <property type="evidence" value="ECO:0007669"/>
    <property type="project" value="UniProtKB-KW"/>
</dbReference>
<dbReference type="AlphaFoldDB" id="A0A4R2CJ08"/>
<keyword evidence="3" id="KW-0564">Palmitate</keyword>
<keyword evidence="3" id="KW-1003">Cell membrane</keyword>
<keyword evidence="3 7" id="KW-0449">Lipoprotein</keyword>
<proteinExistence type="inferred from homology"/>
<feature type="signal peptide" evidence="5">
    <location>
        <begin position="1"/>
        <end position="27"/>
    </location>
</feature>
<dbReference type="PANTHER" id="PTHR34183:SF1">
    <property type="entry name" value="ENDOLYTIC PEPTIDOGLYCAN TRANSGLYCOSYLASE RLPA"/>
    <property type="match status" value="1"/>
</dbReference>
<evidence type="ECO:0000313" key="7">
    <source>
        <dbReference type="EMBL" id="TCN40641.1"/>
    </source>
</evidence>
<dbReference type="GO" id="GO:0009279">
    <property type="term" value="C:cell outer membrane"/>
    <property type="evidence" value="ECO:0007669"/>
    <property type="project" value="TreeGrafter"/>
</dbReference>